<dbReference type="OrthoDB" id="726719at2"/>
<gene>
    <name evidence="1" type="ORF">SAMN05421820_11162</name>
</gene>
<evidence type="ECO:0000313" key="2">
    <source>
        <dbReference type="Proteomes" id="UP000183200"/>
    </source>
</evidence>
<evidence type="ECO:0000313" key="1">
    <source>
        <dbReference type="EMBL" id="SDO02665.1"/>
    </source>
</evidence>
<dbReference type="AlphaFoldDB" id="A0A1H0G6X5"/>
<dbReference type="RefSeq" id="WP_074611832.1">
    <property type="nucleotide sequence ID" value="NZ_FNGY01000011.1"/>
</dbReference>
<dbReference type="Proteomes" id="UP000183200">
    <property type="component" value="Unassembled WGS sequence"/>
</dbReference>
<keyword evidence="2" id="KW-1185">Reference proteome</keyword>
<sequence>MENKLHYTYLSEEEKDNPVAFIVEFCTCECDLNGFREEVGDMIKSACSKKKFGNSDHYFFNYRQLLKFLEVGYIFFSEDLTFSLHQNEPVSGLDKIVFGTHFESIRPSCFRLLSPNELKDTNIFFRDFFAHQDINEWRHIFSQFVEYAYRLSTIDEVMEDGSEMVILREYTEKLIEVIYLIHHIHQTADNDESKKAVRTLKTFINDIK</sequence>
<name>A0A1H0G6X5_9SPHI</name>
<protein>
    <submittedName>
        <fullName evidence="1">Uncharacterized protein</fullName>
    </submittedName>
</protein>
<dbReference type="EMBL" id="FNGY01000011">
    <property type="protein sequence ID" value="SDO02665.1"/>
    <property type="molecule type" value="Genomic_DNA"/>
</dbReference>
<proteinExistence type="predicted"/>
<reference evidence="2" key="1">
    <citation type="submission" date="2016-10" db="EMBL/GenBank/DDBJ databases">
        <authorList>
            <person name="Varghese N."/>
            <person name="Submissions S."/>
        </authorList>
    </citation>
    <scope>NUCLEOTIDE SEQUENCE [LARGE SCALE GENOMIC DNA]</scope>
    <source>
        <strain evidence="2">DSM 19110</strain>
    </source>
</reference>
<accession>A0A1H0G6X5</accession>
<organism evidence="1 2">
    <name type="scientific">Pedobacter steynii</name>
    <dbReference type="NCBI Taxonomy" id="430522"/>
    <lineage>
        <taxon>Bacteria</taxon>
        <taxon>Pseudomonadati</taxon>
        <taxon>Bacteroidota</taxon>
        <taxon>Sphingobacteriia</taxon>
        <taxon>Sphingobacteriales</taxon>
        <taxon>Sphingobacteriaceae</taxon>
        <taxon>Pedobacter</taxon>
    </lineage>
</organism>